<accession>A0A9D1N684</accession>
<keyword evidence="4 6" id="KW-0808">Transferase</keyword>
<dbReference type="GO" id="GO:0008483">
    <property type="term" value="F:transaminase activity"/>
    <property type="evidence" value="ECO:0007669"/>
    <property type="project" value="UniProtKB-KW"/>
</dbReference>
<feature type="non-terminal residue" evidence="8">
    <location>
        <position position="1"/>
    </location>
</feature>
<dbReference type="PANTHER" id="PTHR46383">
    <property type="entry name" value="ASPARTATE AMINOTRANSFERASE"/>
    <property type="match status" value="1"/>
</dbReference>
<dbReference type="InterPro" id="IPR050596">
    <property type="entry name" value="AspAT/PAT-like"/>
</dbReference>
<dbReference type="GO" id="GO:0030170">
    <property type="term" value="F:pyridoxal phosphate binding"/>
    <property type="evidence" value="ECO:0007669"/>
    <property type="project" value="InterPro"/>
</dbReference>
<dbReference type="SUPFAM" id="SSF53383">
    <property type="entry name" value="PLP-dependent transferases"/>
    <property type="match status" value="1"/>
</dbReference>
<reference evidence="8" key="1">
    <citation type="submission" date="2020-10" db="EMBL/GenBank/DDBJ databases">
        <authorList>
            <person name="Gilroy R."/>
        </authorList>
    </citation>
    <scope>NUCLEOTIDE SEQUENCE</scope>
    <source>
        <strain evidence="8">ChiSjej4B22-8349</strain>
    </source>
</reference>
<protein>
    <recommendedName>
        <fullName evidence="6">Aminotransferase</fullName>
        <ecNumber evidence="6">2.6.1.-</ecNumber>
    </recommendedName>
</protein>
<evidence type="ECO:0000256" key="6">
    <source>
        <dbReference type="RuleBase" id="RU000481"/>
    </source>
</evidence>
<dbReference type="CDD" id="cd00609">
    <property type="entry name" value="AAT_like"/>
    <property type="match status" value="1"/>
</dbReference>
<dbReference type="InterPro" id="IPR015421">
    <property type="entry name" value="PyrdxlP-dep_Trfase_major"/>
</dbReference>
<dbReference type="InterPro" id="IPR015424">
    <property type="entry name" value="PyrdxlP-dep_Trfase"/>
</dbReference>
<dbReference type="EC" id="2.6.1.-" evidence="6"/>
<dbReference type="Pfam" id="PF00155">
    <property type="entry name" value="Aminotran_1_2"/>
    <property type="match status" value="1"/>
</dbReference>
<evidence type="ECO:0000313" key="9">
    <source>
        <dbReference type="Proteomes" id="UP000824130"/>
    </source>
</evidence>
<dbReference type="Gene3D" id="3.90.1150.10">
    <property type="entry name" value="Aspartate Aminotransferase, domain 1"/>
    <property type="match status" value="1"/>
</dbReference>
<dbReference type="InterPro" id="IPR004838">
    <property type="entry name" value="NHTrfase_class1_PyrdxlP-BS"/>
</dbReference>
<dbReference type="EMBL" id="DVOB01000062">
    <property type="protein sequence ID" value="HIU95630.1"/>
    <property type="molecule type" value="Genomic_DNA"/>
</dbReference>
<feature type="domain" description="Aminotransferase class I/classII large" evidence="7">
    <location>
        <begin position="12"/>
        <end position="365"/>
    </location>
</feature>
<sequence>RYALEAERRGVKVYRLNIGQPDVKTPGCFMEAIRSCSSDIIAYSESGGDTLLQDAMIDYFRRYDVSLTRDDIIITAGGSEALSMAFSCILDTGDNVVIAEPFYTNYRTFIAAAGGEFSPITTTAETGYSYADVSLIESAINERTRAIVCTNPGNPTGKTLSLADMELIGDIAIKHDLWLLADEVYREFTYDGSEAISFGSLERIQDRLIITDSVSKRFSACGARIGALISKNPGFMNCAMKLAQGRLSCPPLEQAGSAALYRLPASYFDTMRQEYEKRRDAGYRELSRIPGIVCSKPNGSFYIMAKLPVHDVEDFLMFLLRDFEDRGETVMFSPAKGFYMTPGLGEDEIRIACVLNAHDLERGAELIRLGLEQYLPRHSR</sequence>
<comment type="cofactor">
    <cofactor evidence="1 6">
        <name>pyridoxal 5'-phosphate</name>
        <dbReference type="ChEBI" id="CHEBI:597326"/>
    </cofactor>
</comment>
<dbReference type="GO" id="GO:0006520">
    <property type="term" value="P:amino acid metabolic process"/>
    <property type="evidence" value="ECO:0007669"/>
    <property type="project" value="InterPro"/>
</dbReference>
<evidence type="ECO:0000256" key="3">
    <source>
        <dbReference type="ARBA" id="ARBA00022576"/>
    </source>
</evidence>
<keyword evidence="5" id="KW-0663">Pyridoxal phosphate</keyword>
<dbReference type="Proteomes" id="UP000824130">
    <property type="component" value="Unassembled WGS sequence"/>
</dbReference>
<dbReference type="InterPro" id="IPR004839">
    <property type="entry name" value="Aminotransferase_I/II_large"/>
</dbReference>
<organism evidence="8 9">
    <name type="scientific">Candidatus Allocopromorpha excrementipullorum</name>
    <dbReference type="NCBI Taxonomy" id="2840743"/>
    <lineage>
        <taxon>Bacteria</taxon>
        <taxon>Bacillati</taxon>
        <taxon>Bacillota</taxon>
        <taxon>Clostridia</taxon>
        <taxon>Eubacteriales</taxon>
        <taxon>Eubacteriaceae</taxon>
        <taxon>Eubacteriaceae incertae sedis</taxon>
        <taxon>Candidatus Allocopromorpha</taxon>
    </lineage>
</organism>
<dbReference type="InterPro" id="IPR015422">
    <property type="entry name" value="PyrdxlP-dep_Trfase_small"/>
</dbReference>
<evidence type="ECO:0000256" key="5">
    <source>
        <dbReference type="ARBA" id="ARBA00022898"/>
    </source>
</evidence>
<dbReference type="AlphaFoldDB" id="A0A9D1N684"/>
<keyword evidence="3 6" id="KW-0032">Aminotransferase</keyword>
<dbReference type="PROSITE" id="PS00105">
    <property type="entry name" value="AA_TRANSFER_CLASS_1"/>
    <property type="match status" value="1"/>
</dbReference>
<dbReference type="Gene3D" id="3.40.640.10">
    <property type="entry name" value="Type I PLP-dependent aspartate aminotransferase-like (Major domain)"/>
    <property type="match status" value="1"/>
</dbReference>
<evidence type="ECO:0000313" key="8">
    <source>
        <dbReference type="EMBL" id="HIU95630.1"/>
    </source>
</evidence>
<comment type="caution">
    <text evidence="8">The sequence shown here is derived from an EMBL/GenBank/DDBJ whole genome shotgun (WGS) entry which is preliminary data.</text>
</comment>
<comment type="similarity">
    <text evidence="2 6">Belongs to the class-I pyridoxal-phosphate-dependent aminotransferase family.</text>
</comment>
<evidence type="ECO:0000259" key="7">
    <source>
        <dbReference type="Pfam" id="PF00155"/>
    </source>
</evidence>
<evidence type="ECO:0000256" key="4">
    <source>
        <dbReference type="ARBA" id="ARBA00022679"/>
    </source>
</evidence>
<gene>
    <name evidence="8" type="ORF">IAD25_02835</name>
</gene>
<reference evidence="8" key="2">
    <citation type="journal article" date="2021" name="PeerJ">
        <title>Extensive microbial diversity within the chicken gut microbiome revealed by metagenomics and culture.</title>
        <authorList>
            <person name="Gilroy R."/>
            <person name="Ravi A."/>
            <person name="Getino M."/>
            <person name="Pursley I."/>
            <person name="Horton D.L."/>
            <person name="Alikhan N.F."/>
            <person name="Baker D."/>
            <person name="Gharbi K."/>
            <person name="Hall N."/>
            <person name="Watson M."/>
            <person name="Adriaenssens E.M."/>
            <person name="Foster-Nyarko E."/>
            <person name="Jarju S."/>
            <person name="Secka A."/>
            <person name="Antonio M."/>
            <person name="Oren A."/>
            <person name="Chaudhuri R.R."/>
            <person name="La Ragione R."/>
            <person name="Hildebrand F."/>
            <person name="Pallen M.J."/>
        </authorList>
    </citation>
    <scope>NUCLEOTIDE SEQUENCE</scope>
    <source>
        <strain evidence="8">ChiSjej4B22-8349</strain>
    </source>
</reference>
<evidence type="ECO:0000256" key="2">
    <source>
        <dbReference type="ARBA" id="ARBA00007441"/>
    </source>
</evidence>
<name>A0A9D1N684_9FIRM</name>
<proteinExistence type="inferred from homology"/>
<dbReference type="NCBIfam" id="NF005744">
    <property type="entry name" value="PRK07568.1"/>
    <property type="match status" value="1"/>
</dbReference>
<evidence type="ECO:0000256" key="1">
    <source>
        <dbReference type="ARBA" id="ARBA00001933"/>
    </source>
</evidence>